<dbReference type="CDD" id="cd06529">
    <property type="entry name" value="S24_LexA-like"/>
    <property type="match status" value="1"/>
</dbReference>
<dbReference type="EMBL" id="JBBHJZ010000001">
    <property type="protein sequence ID" value="MEJ5975475.1"/>
    <property type="molecule type" value="Genomic_DNA"/>
</dbReference>
<protein>
    <submittedName>
        <fullName evidence="5">S24 family peptidase</fullName>
    </submittedName>
</protein>
<dbReference type="SUPFAM" id="SSF51306">
    <property type="entry name" value="LexA/Signal peptidase"/>
    <property type="match status" value="1"/>
</dbReference>
<proteinExistence type="predicted"/>
<dbReference type="InterPro" id="IPR015927">
    <property type="entry name" value="Peptidase_S24_S26A/B/C"/>
</dbReference>
<evidence type="ECO:0000256" key="1">
    <source>
        <dbReference type="ARBA" id="ARBA00023015"/>
    </source>
</evidence>
<gene>
    <name evidence="5" type="ORF">WG901_02415</name>
</gene>
<evidence type="ECO:0000313" key="5">
    <source>
        <dbReference type="EMBL" id="MEJ5975475.1"/>
    </source>
</evidence>
<dbReference type="PANTHER" id="PTHR40661:SF3">
    <property type="entry name" value="FELS-1 PROPHAGE TRANSCRIPTIONAL REGULATOR"/>
    <property type="match status" value="1"/>
</dbReference>
<comment type="caution">
    <text evidence="5">The sequence shown here is derived from an EMBL/GenBank/DDBJ whole genome shotgun (WGS) entry which is preliminary data.</text>
</comment>
<keyword evidence="3" id="KW-0804">Transcription</keyword>
<evidence type="ECO:0000259" key="4">
    <source>
        <dbReference type="Pfam" id="PF00717"/>
    </source>
</evidence>
<dbReference type="Pfam" id="PF00717">
    <property type="entry name" value="Peptidase_S24"/>
    <property type="match status" value="1"/>
</dbReference>
<evidence type="ECO:0000313" key="6">
    <source>
        <dbReference type="Proteomes" id="UP001361239"/>
    </source>
</evidence>
<keyword evidence="6" id="KW-1185">Reference proteome</keyword>
<name>A0ABU8RQV3_9SPHN</name>
<evidence type="ECO:0000256" key="2">
    <source>
        <dbReference type="ARBA" id="ARBA00023125"/>
    </source>
</evidence>
<dbReference type="Gene3D" id="2.10.109.10">
    <property type="entry name" value="Umud Fragment, subunit A"/>
    <property type="match status" value="1"/>
</dbReference>
<organism evidence="5 6">
    <name type="scientific">Novosphingobium anseongense</name>
    <dbReference type="NCBI Taxonomy" id="3133436"/>
    <lineage>
        <taxon>Bacteria</taxon>
        <taxon>Pseudomonadati</taxon>
        <taxon>Pseudomonadota</taxon>
        <taxon>Alphaproteobacteria</taxon>
        <taxon>Sphingomonadales</taxon>
        <taxon>Sphingomonadaceae</taxon>
        <taxon>Novosphingobium</taxon>
    </lineage>
</organism>
<accession>A0ABU8RQV3</accession>
<dbReference type="InterPro" id="IPR039418">
    <property type="entry name" value="LexA-like"/>
</dbReference>
<dbReference type="PANTHER" id="PTHR40661">
    <property type="match status" value="1"/>
</dbReference>
<dbReference type="InterPro" id="IPR036286">
    <property type="entry name" value="LexA/Signal_pep-like_sf"/>
</dbReference>
<evidence type="ECO:0000256" key="3">
    <source>
        <dbReference type="ARBA" id="ARBA00023163"/>
    </source>
</evidence>
<dbReference type="Proteomes" id="UP001361239">
    <property type="component" value="Unassembled WGS sequence"/>
</dbReference>
<keyword evidence="1" id="KW-0805">Transcription regulation</keyword>
<dbReference type="RefSeq" id="WP_339585424.1">
    <property type="nucleotide sequence ID" value="NZ_JBBHJZ010000001.1"/>
</dbReference>
<keyword evidence="2" id="KW-0238">DNA-binding</keyword>
<feature type="domain" description="Peptidase S24/S26A/S26B/S26C" evidence="4">
    <location>
        <begin position="89"/>
        <end position="203"/>
    </location>
</feature>
<sequence length="209" mass="22901">MAASEPRQRLLELASERGVSLAQLSSMIGRNPSYLQQFVRKGSPRKLEENDRAMLARFFAVAEAELGGAEEKSSESDWIDVPRLPLGASAGPGAAMESERPIGVLRFARSWLRRQGLEPQRLSAITVEGDSMEPVLRDGDEILVDVTPRALRDGIHVVRVDGMLLVKRLETGRPGLVVLRSANPAYDPIELAARELAVVGRVVWKGGRL</sequence>
<reference evidence="5 6" key="1">
    <citation type="submission" date="2024-03" db="EMBL/GenBank/DDBJ databases">
        <authorList>
            <person name="Jo J.-H."/>
        </authorList>
    </citation>
    <scope>NUCLEOTIDE SEQUENCE [LARGE SCALE GENOMIC DNA]</scope>
    <source>
        <strain evidence="5 6">PS1R-30</strain>
    </source>
</reference>